<dbReference type="EMBL" id="VSRR010021259">
    <property type="protein sequence ID" value="MPC63790.1"/>
    <property type="molecule type" value="Genomic_DNA"/>
</dbReference>
<name>A0A5B7GUR0_PORTR</name>
<comment type="caution">
    <text evidence="2">The sequence shown here is derived from an EMBL/GenBank/DDBJ whole genome shotgun (WGS) entry which is preliminary data.</text>
</comment>
<reference evidence="2 3" key="1">
    <citation type="submission" date="2019-05" db="EMBL/GenBank/DDBJ databases">
        <title>Another draft genome of Portunus trituberculatus and its Hox gene families provides insights of decapod evolution.</title>
        <authorList>
            <person name="Jeong J.-H."/>
            <person name="Song I."/>
            <person name="Kim S."/>
            <person name="Choi T."/>
            <person name="Kim D."/>
            <person name="Ryu S."/>
            <person name="Kim W."/>
        </authorList>
    </citation>
    <scope>NUCLEOTIDE SEQUENCE [LARGE SCALE GENOMIC DNA]</scope>
    <source>
        <tissue evidence="2">Muscle</tissue>
    </source>
</reference>
<keyword evidence="3" id="KW-1185">Reference proteome</keyword>
<organism evidence="2 3">
    <name type="scientific">Portunus trituberculatus</name>
    <name type="common">Swimming crab</name>
    <name type="synonym">Neptunus trituberculatus</name>
    <dbReference type="NCBI Taxonomy" id="210409"/>
    <lineage>
        <taxon>Eukaryota</taxon>
        <taxon>Metazoa</taxon>
        <taxon>Ecdysozoa</taxon>
        <taxon>Arthropoda</taxon>
        <taxon>Crustacea</taxon>
        <taxon>Multicrustacea</taxon>
        <taxon>Malacostraca</taxon>
        <taxon>Eumalacostraca</taxon>
        <taxon>Eucarida</taxon>
        <taxon>Decapoda</taxon>
        <taxon>Pleocyemata</taxon>
        <taxon>Brachyura</taxon>
        <taxon>Eubrachyura</taxon>
        <taxon>Portunoidea</taxon>
        <taxon>Portunidae</taxon>
        <taxon>Portuninae</taxon>
        <taxon>Portunus</taxon>
    </lineage>
</organism>
<protein>
    <submittedName>
        <fullName evidence="2">Uncharacterized protein</fullName>
    </submittedName>
</protein>
<dbReference type="Proteomes" id="UP000324222">
    <property type="component" value="Unassembled WGS sequence"/>
</dbReference>
<dbReference type="AlphaFoldDB" id="A0A5B7GUR0"/>
<feature type="region of interest" description="Disordered" evidence="1">
    <location>
        <begin position="1"/>
        <end position="45"/>
    </location>
</feature>
<accession>A0A5B7GUR0</accession>
<evidence type="ECO:0000313" key="3">
    <source>
        <dbReference type="Proteomes" id="UP000324222"/>
    </source>
</evidence>
<feature type="compositionally biased region" description="Polar residues" evidence="1">
    <location>
        <begin position="12"/>
        <end position="24"/>
    </location>
</feature>
<proteinExistence type="predicted"/>
<evidence type="ECO:0000313" key="2">
    <source>
        <dbReference type="EMBL" id="MPC63790.1"/>
    </source>
</evidence>
<evidence type="ECO:0000256" key="1">
    <source>
        <dbReference type="SAM" id="MobiDB-lite"/>
    </source>
</evidence>
<gene>
    <name evidence="2" type="ORF">E2C01_057893</name>
</gene>
<sequence length="87" mass="9538">MEEPTTREGPTLPSNDFSGTTEGTESVPGCLEPASPGKPENSAPLRETVLLQASAHRDRRANYFPSKIYPGHGVHHCENPWSERIPL</sequence>